<proteinExistence type="predicted"/>
<organism evidence="1 2">
    <name type="scientific">Polyporus arcularius HHB13444</name>
    <dbReference type="NCBI Taxonomy" id="1314778"/>
    <lineage>
        <taxon>Eukaryota</taxon>
        <taxon>Fungi</taxon>
        <taxon>Dikarya</taxon>
        <taxon>Basidiomycota</taxon>
        <taxon>Agaricomycotina</taxon>
        <taxon>Agaricomycetes</taxon>
        <taxon>Polyporales</taxon>
        <taxon>Polyporaceae</taxon>
        <taxon>Polyporus</taxon>
    </lineage>
</organism>
<dbReference type="InParanoid" id="A0A5C3PKT5"/>
<evidence type="ECO:0008006" key="3">
    <source>
        <dbReference type="Google" id="ProtNLM"/>
    </source>
</evidence>
<sequence>MRPIGSRSRQDDVDFTLEVDAHLLRHVCHIALGLHPVCRYLWIEELCVNPAHDAELRININSHIFQHASHCFISPLVRLEDVSYITPTPLLQDAWTWLRIGSMRDPAKDLYLVVDPAKDERAPALPHHAGRPDPRVVVFGKSLIMACRDKHNASSGIFGKLWKATDTTANGTPLRTLYYYIATALVHAFFENERGRGSSEARLRRLRMMFSGLSYSAPCPVHSDIVVALVKRMTADMQWPMRKPGVPPHHYLVKTMLAATQNHPFWLGLPIELPPSRESVLLPIRPSNPGEVESIYSTHRRYIHQVLPQEANQYDLTTYTDWVDITAKGSTQPELVMEGPDQAPTYILQAYAVEVVAELHRPEQGLDDSDLVFSTTANLQDRGGVTGWRPLIPEEAKADGKRAWVAMLRDLLLASGPDAFRTRAQHAWLLELTEPFPSNADYRHNVPKVAVAGLLELQPTIKAHKSLWTHATCTKFHVLDSQDLRAV</sequence>
<dbReference type="AlphaFoldDB" id="A0A5C3PKT5"/>
<protein>
    <recommendedName>
        <fullName evidence="3">Heterokaryon incompatibility domain-containing protein</fullName>
    </recommendedName>
</protein>
<dbReference type="Proteomes" id="UP000308197">
    <property type="component" value="Unassembled WGS sequence"/>
</dbReference>
<name>A0A5C3PKT5_9APHY</name>
<accession>A0A5C3PKT5</accession>
<dbReference type="EMBL" id="ML211048">
    <property type="protein sequence ID" value="TFK90355.1"/>
    <property type="molecule type" value="Genomic_DNA"/>
</dbReference>
<evidence type="ECO:0000313" key="2">
    <source>
        <dbReference type="Proteomes" id="UP000308197"/>
    </source>
</evidence>
<evidence type="ECO:0000313" key="1">
    <source>
        <dbReference type="EMBL" id="TFK90355.1"/>
    </source>
</evidence>
<reference evidence="1 2" key="1">
    <citation type="journal article" date="2019" name="Nat. Ecol. Evol.">
        <title>Megaphylogeny resolves global patterns of mushroom evolution.</title>
        <authorList>
            <person name="Varga T."/>
            <person name="Krizsan K."/>
            <person name="Foldi C."/>
            <person name="Dima B."/>
            <person name="Sanchez-Garcia M."/>
            <person name="Sanchez-Ramirez S."/>
            <person name="Szollosi G.J."/>
            <person name="Szarkandi J.G."/>
            <person name="Papp V."/>
            <person name="Albert L."/>
            <person name="Andreopoulos W."/>
            <person name="Angelini C."/>
            <person name="Antonin V."/>
            <person name="Barry K.W."/>
            <person name="Bougher N.L."/>
            <person name="Buchanan P."/>
            <person name="Buyck B."/>
            <person name="Bense V."/>
            <person name="Catcheside P."/>
            <person name="Chovatia M."/>
            <person name="Cooper J."/>
            <person name="Damon W."/>
            <person name="Desjardin D."/>
            <person name="Finy P."/>
            <person name="Geml J."/>
            <person name="Haridas S."/>
            <person name="Hughes K."/>
            <person name="Justo A."/>
            <person name="Karasinski D."/>
            <person name="Kautmanova I."/>
            <person name="Kiss B."/>
            <person name="Kocsube S."/>
            <person name="Kotiranta H."/>
            <person name="LaButti K.M."/>
            <person name="Lechner B.E."/>
            <person name="Liimatainen K."/>
            <person name="Lipzen A."/>
            <person name="Lukacs Z."/>
            <person name="Mihaltcheva S."/>
            <person name="Morgado L.N."/>
            <person name="Niskanen T."/>
            <person name="Noordeloos M.E."/>
            <person name="Ohm R.A."/>
            <person name="Ortiz-Santana B."/>
            <person name="Ovrebo C."/>
            <person name="Racz N."/>
            <person name="Riley R."/>
            <person name="Savchenko A."/>
            <person name="Shiryaev A."/>
            <person name="Soop K."/>
            <person name="Spirin V."/>
            <person name="Szebenyi C."/>
            <person name="Tomsovsky M."/>
            <person name="Tulloss R.E."/>
            <person name="Uehling J."/>
            <person name="Grigoriev I.V."/>
            <person name="Vagvolgyi C."/>
            <person name="Papp T."/>
            <person name="Martin F.M."/>
            <person name="Miettinen O."/>
            <person name="Hibbett D.S."/>
            <person name="Nagy L.G."/>
        </authorList>
    </citation>
    <scope>NUCLEOTIDE SEQUENCE [LARGE SCALE GENOMIC DNA]</scope>
    <source>
        <strain evidence="1 2">HHB13444</strain>
    </source>
</reference>
<keyword evidence="2" id="KW-1185">Reference proteome</keyword>
<gene>
    <name evidence="1" type="ORF">K466DRAFT_597012</name>
</gene>